<reference evidence="2 3" key="1">
    <citation type="journal article" date="2019" name="Sci. Rep.">
        <title>Orb-weaving spider Araneus ventricosus genome elucidates the spidroin gene catalogue.</title>
        <authorList>
            <person name="Kono N."/>
            <person name="Nakamura H."/>
            <person name="Ohtoshi R."/>
            <person name="Moran D.A.P."/>
            <person name="Shinohara A."/>
            <person name="Yoshida Y."/>
            <person name="Fujiwara M."/>
            <person name="Mori M."/>
            <person name="Tomita M."/>
            <person name="Arakawa K."/>
        </authorList>
    </citation>
    <scope>NUCLEOTIDE SEQUENCE [LARGE SCALE GENOMIC DNA]</scope>
</reference>
<evidence type="ECO:0000313" key="2">
    <source>
        <dbReference type="EMBL" id="GBO19358.1"/>
    </source>
</evidence>
<feature type="compositionally biased region" description="Basic residues" evidence="1">
    <location>
        <begin position="81"/>
        <end position="96"/>
    </location>
</feature>
<protein>
    <submittedName>
        <fullName evidence="2">Uncharacterized protein</fullName>
    </submittedName>
</protein>
<keyword evidence="3" id="KW-1185">Reference proteome</keyword>
<comment type="caution">
    <text evidence="2">The sequence shown here is derived from an EMBL/GenBank/DDBJ whole genome shotgun (WGS) entry which is preliminary data.</text>
</comment>
<evidence type="ECO:0000256" key="1">
    <source>
        <dbReference type="SAM" id="MobiDB-lite"/>
    </source>
</evidence>
<sequence>MEFFVLPSSSGTESWCCVFFRVTTVAVRGLEPGTFGSRAEHPNHQTRGIRNVQRWILAYKHHSKMVAARCTTREMNAKDTKGKRKPQFMTSLKRRI</sequence>
<dbReference type="Proteomes" id="UP000499080">
    <property type="component" value="Unassembled WGS sequence"/>
</dbReference>
<evidence type="ECO:0000313" key="3">
    <source>
        <dbReference type="Proteomes" id="UP000499080"/>
    </source>
</evidence>
<organism evidence="2 3">
    <name type="scientific">Araneus ventricosus</name>
    <name type="common">Orbweaver spider</name>
    <name type="synonym">Epeira ventricosa</name>
    <dbReference type="NCBI Taxonomy" id="182803"/>
    <lineage>
        <taxon>Eukaryota</taxon>
        <taxon>Metazoa</taxon>
        <taxon>Ecdysozoa</taxon>
        <taxon>Arthropoda</taxon>
        <taxon>Chelicerata</taxon>
        <taxon>Arachnida</taxon>
        <taxon>Araneae</taxon>
        <taxon>Araneomorphae</taxon>
        <taxon>Entelegynae</taxon>
        <taxon>Araneoidea</taxon>
        <taxon>Araneidae</taxon>
        <taxon>Araneus</taxon>
    </lineage>
</organism>
<feature type="region of interest" description="Disordered" evidence="1">
    <location>
        <begin position="74"/>
        <end position="96"/>
    </location>
</feature>
<accession>A0A4Y2V410</accession>
<dbReference type="AlphaFoldDB" id="A0A4Y2V410"/>
<name>A0A4Y2V410_ARAVE</name>
<proteinExistence type="predicted"/>
<gene>
    <name evidence="2" type="ORF">AVEN_130906_1</name>
</gene>
<dbReference type="EMBL" id="BGPR01042826">
    <property type="protein sequence ID" value="GBO19358.1"/>
    <property type="molecule type" value="Genomic_DNA"/>
</dbReference>